<keyword evidence="2" id="KW-1185">Reference proteome</keyword>
<accession>A0ACC3BJB8</accession>
<proteinExistence type="predicted"/>
<evidence type="ECO:0000313" key="2">
    <source>
        <dbReference type="Proteomes" id="UP000798662"/>
    </source>
</evidence>
<organism evidence="1 2">
    <name type="scientific">Pyropia yezoensis</name>
    <name type="common">Susabi-nori</name>
    <name type="synonym">Porphyra yezoensis</name>
    <dbReference type="NCBI Taxonomy" id="2788"/>
    <lineage>
        <taxon>Eukaryota</taxon>
        <taxon>Rhodophyta</taxon>
        <taxon>Bangiophyceae</taxon>
        <taxon>Bangiales</taxon>
        <taxon>Bangiaceae</taxon>
        <taxon>Pyropia</taxon>
    </lineage>
</organism>
<reference evidence="1" key="1">
    <citation type="submission" date="2019-11" db="EMBL/GenBank/DDBJ databases">
        <title>Nori genome reveals adaptations in red seaweeds to the harsh intertidal environment.</title>
        <authorList>
            <person name="Wang D."/>
            <person name="Mao Y."/>
        </authorList>
    </citation>
    <scope>NUCLEOTIDE SEQUENCE</scope>
    <source>
        <tissue evidence="1">Gametophyte</tissue>
    </source>
</reference>
<protein>
    <submittedName>
        <fullName evidence="1">Uncharacterized protein</fullName>
    </submittedName>
</protein>
<evidence type="ECO:0000313" key="1">
    <source>
        <dbReference type="EMBL" id="KAK1857859.1"/>
    </source>
</evidence>
<dbReference type="Proteomes" id="UP000798662">
    <property type="component" value="Chromosome 1"/>
</dbReference>
<sequence length="117" mass="12866">MAAWDRFAAYCHEENLCALPAHYTTVAGYVGRAHARGTVSASSVGTYLSLMDTIHELEGYEPPKAHPIFQRLRKGYLRLTAAGAGAMPEYLRPLPATIFHKILMLGVAKRTPEPNLV</sequence>
<name>A0ACC3BJB8_PYRYE</name>
<dbReference type="EMBL" id="CM020618">
    <property type="protein sequence ID" value="KAK1857859.1"/>
    <property type="molecule type" value="Genomic_DNA"/>
</dbReference>
<comment type="caution">
    <text evidence="1">The sequence shown here is derived from an EMBL/GenBank/DDBJ whole genome shotgun (WGS) entry which is preliminary data.</text>
</comment>
<gene>
    <name evidence="1" type="ORF">I4F81_000473</name>
</gene>